<feature type="compositionally biased region" description="Basic and acidic residues" evidence="4">
    <location>
        <begin position="12"/>
        <end position="21"/>
    </location>
</feature>
<feature type="compositionally biased region" description="Polar residues" evidence="4">
    <location>
        <begin position="141"/>
        <end position="154"/>
    </location>
</feature>
<dbReference type="GO" id="GO:0000724">
    <property type="term" value="P:double-strand break repair via homologous recombination"/>
    <property type="evidence" value="ECO:0007669"/>
    <property type="project" value="TreeGrafter"/>
</dbReference>
<evidence type="ECO:0000256" key="2">
    <source>
        <dbReference type="ARBA" id="ARBA00022737"/>
    </source>
</evidence>
<dbReference type="OrthoDB" id="8953011at2759"/>
<feature type="compositionally biased region" description="Acidic residues" evidence="4">
    <location>
        <begin position="158"/>
        <end position="173"/>
    </location>
</feature>
<dbReference type="InterPro" id="IPR052311">
    <property type="entry name" value="MMS22L-TONSL_complex_comp"/>
</dbReference>
<gene>
    <name evidence="5" type="primary">tonsl_0</name>
    <name evidence="5" type="ORF">EYF80_034450</name>
</gene>
<proteinExistence type="predicted"/>
<feature type="region of interest" description="Disordered" evidence="4">
    <location>
        <begin position="128"/>
        <end position="236"/>
    </location>
</feature>
<feature type="compositionally biased region" description="Low complexity" evidence="4">
    <location>
        <begin position="215"/>
        <end position="229"/>
    </location>
</feature>
<feature type="compositionally biased region" description="Polar residues" evidence="4">
    <location>
        <begin position="1"/>
        <end position="11"/>
    </location>
</feature>
<evidence type="ECO:0000256" key="4">
    <source>
        <dbReference type="SAM" id="MobiDB-lite"/>
    </source>
</evidence>
<feature type="region of interest" description="Disordered" evidence="4">
    <location>
        <begin position="248"/>
        <end position="269"/>
    </location>
</feature>
<dbReference type="EMBL" id="SRLO01000459">
    <property type="protein sequence ID" value="TNN55318.1"/>
    <property type="molecule type" value="Genomic_DNA"/>
</dbReference>
<sequence length="380" mass="41284">MSEPLLSSSSQDRPRANRSSEVKAGPGSPKRWKSGGSAQRHKARGTEAAVLYGNNSSSSEGSDSECQVSPLRAVRPRHSVPAAPSQKEVPATREVNPMPDSGRESLREAPAPSVFAREEYHSAIRGLGSAKSLLQGPPQPQFSSTPAVSSSNKSALVPEEEYVADDWLEDDLGEMQPKKKRRLGVDQSGIRGEDGASTSRGQNSLLNSDSACRIPPSSSRSLPLKKNSSTLKPQQVKMTQMPGMVRLGRREVNRSHSPTVTDDEDVRPETPPYPQIFMQPAAHCVVAAPLPGSLPPPIRMRVRVQEDVFLIPVPQSEAASCTVSWLCEQAAQRYYQKCGLLPHLSLQKEGALLSPQDLLMAVLHTNEEVRTGFKESIFVV</sequence>
<accession>A0A4Z2GNV0</accession>
<protein>
    <submittedName>
        <fullName evidence="5">Tonsoku-like protein</fullName>
    </submittedName>
</protein>
<dbReference type="GO" id="GO:0043596">
    <property type="term" value="C:nuclear replication fork"/>
    <property type="evidence" value="ECO:0007669"/>
    <property type="project" value="TreeGrafter"/>
</dbReference>
<feature type="region of interest" description="Disordered" evidence="4">
    <location>
        <begin position="1"/>
        <end position="111"/>
    </location>
</feature>
<evidence type="ECO:0000313" key="5">
    <source>
        <dbReference type="EMBL" id="TNN55318.1"/>
    </source>
</evidence>
<keyword evidence="2" id="KW-0677">Repeat</keyword>
<organism evidence="5 6">
    <name type="scientific">Liparis tanakae</name>
    <name type="common">Tanaka's snailfish</name>
    <dbReference type="NCBI Taxonomy" id="230148"/>
    <lineage>
        <taxon>Eukaryota</taxon>
        <taxon>Metazoa</taxon>
        <taxon>Chordata</taxon>
        <taxon>Craniata</taxon>
        <taxon>Vertebrata</taxon>
        <taxon>Euteleostomi</taxon>
        <taxon>Actinopterygii</taxon>
        <taxon>Neopterygii</taxon>
        <taxon>Teleostei</taxon>
        <taxon>Neoteleostei</taxon>
        <taxon>Acanthomorphata</taxon>
        <taxon>Eupercaria</taxon>
        <taxon>Perciformes</taxon>
        <taxon>Cottioidei</taxon>
        <taxon>Cottales</taxon>
        <taxon>Liparidae</taxon>
        <taxon>Liparis</taxon>
    </lineage>
</organism>
<comment type="caution">
    <text evidence="5">The sequence shown here is derived from an EMBL/GenBank/DDBJ whole genome shotgun (WGS) entry which is preliminary data.</text>
</comment>
<feature type="compositionally biased region" description="Low complexity" evidence="4">
    <location>
        <begin position="53"/>
        <end position="65"/>
    </location>
</feature>
<dbReference type="Proteomes" id="UP000314294">
    <property type="component" value="Unassembled WGS sequence"/>
</dbReference>
<feature type="compositionally biased region" description="Polar residues" evidence="4">
    <location>
        <begin position="196"/>
        <end position="210"/>
    </location>
</feature>
<evidence type="ECO:0000256" key="3">
    <source>
        <dbReference type="ARBA" id="ARBA00023242"/>
    </source>
</evidence>
<dbReference type="PANTHER" id="PTHR46358:SF1">
    <property type="entry name" value="TONSOKU-LIKE PROTEIN"/>
    <property type="match status" value="1"/>
</dbReference>
<reference evidence="5 6" key="1">
    <citation type="submission" date="2019-03" db="EMBL/GenBank/DDBJ databases">
        <title>First draft genome of Liparis tanakae, snailfish: a comprehensive survey of snailfish specific genes.</title>
        <authorList>
            <person name="Kim W."/>
            <person name="Song I."/>
            <person name="Jeong J.-H."/>
            <person name="Kim D."/>
            <person name="Kim S."/>
            <person name="Ryu S."/>
            <person name="Song J.Y."/>
            <person name="Lee S.K."/>
        </authorList>
    </citation>
    <scope>NUCLEOTIDE SEQUENCE [LARGE SCALE GENOMIC DNA]</scope>
    <source>
        <tissue evidence="5">Muscle</tissue>
    </source>
</reference>
<evidence type="ECO:0000313" key="6">
    <source>
        <dbReference type="Proteomes" id="UP000314294"/>
    </source>
</evidence>
<evidence type="ECO:0000256" key="1">
    <source>
        <dbReference type="ARBA" id="ARBA00004123"/>
    </source>
</evidence>
<dbReference type="GO" id="GO:0031297">
    <property type="term" value="P:replication fork processing"/>
    <property type="evidence" value="ECO:0007669"/>
    <property type="project" value="TreeGrafter"/>
</dbReference>
<name>A0A4Z2GNV0_9TELE</name>
<dbReference type="AlphaFoldDB" id="A0A4Z2GNV0"/>
<dbReference type="PANTHER" id="PTHR46358">
    <property type="entry name" value="TONSOKU-LIKE PROTEIN"/>
    <property type="match status" value="1"/>
</dbReference>
<keyword evidence="3" id="KW-0539">Nucleus</keyword>
<comment type="subcellular location">
    <subcellularLocation>
        <location evidence="1">Nucleus</location>
    </subcellularLocation>
</comment>
<keyword evidence="6" id="KW-1185">Reference proteome</keyword>